<keyword evidence="2" id="KW-1185">Reference proteome</keyword>
<accession>A0ABP6SFQ1</accession>
<gene>
    <name evidence="1" type="ORF">GCM10020367_44380</name>
</gene>
<sequence>MDMPTEEVVPPGPARQVLSDLHKLYYLAGTPGLREISSGIAGMDLPAMLNRNLVSDILSGKKQPNALQLSSLVRFFAGRAINGPNPEVESNRLVSILLDASFAPEHATEEESPSASIETALREASSRGAAEPLIRVCADKSPVTVLLALKEISQRKWHRFLRQVEDSLAETFTPANIPALVAELRLAKGHTWVAERTLSRFGALRSVEDVAETMRLLCAVGSTGDASTVLHAFLRFKKPSDAARLYELLLRLHIAPWRLRDNRHRENSFTSGVAEFALLLNTAVDTEDTAMAVRHRLGVALGGIESSIECFRVCAQILEIGNDELAEALAVMVLSQSERTRSDLEIFLSSETPTDHEKGAMCTLIARENVRIKVEFNAAREELTLSKMFGIVEGPRHLP</sequence>
<evidence type="ECO:0000313" key="1">
    <source>
        <dbReference type="EMBL" id="GAA3375672.1"/>
    </source>
</evidence>
<evidence type="ECO:0000313" key="2">
    <source>
        <dbReference type="Proteomes" id="UP001499990"/>
    </source>
</evidence>
<proteinExistence type="predicted"/>
<protein>
    <recommendedName>
        <fullName evidence="3">XRE family transcriptional regulator</fullName>
    </recommendedName>
</protein>
<dbReference type="Proteomes" id="UP001499990">
    <property type="component" value="Unassembled WGS sequence"/>
</dbReference>
<dbReference type="EMBL" id="BAAAYL010000001">
    <property type="protein sequence ID" value="GAA3375672.1"/>
    <property type="molecule type" value="Genomic_DNA"/>
</dbReference>
<evidence type="ECO:0008006" key="3">
    <source>
        <dbReference type="Google" id="ProtNLM"/>
    </source>
</evidence>
<reference evidence="2" key="1">
    <citation type="journal article" date="2019" name="Int. J. Syst. Evol. Microbiol.">
        <title>The Global Catalogue of Microorganisms (GCM) 10K type strain sequencing project: providing services to taxonomists for standard genome sequencing and annotation.</title>
        <authorList>
            <consortium name="The Broad Institute Genomics Platform"/>
            <consortium name="The Broad Institute Genome Sequencing Center for Infectious Disease"/>
            <person name="Wu L."/>
            <person name="Ma J."/>
        </authorList>
    </citation>
    <scope>NUCLEOTIDE SEQUENCE [LARGE SCALE GENOMIC DNA]</scope>
    <source>
        <strain evidence="2">JCM 9651</strain>
    </source>
</reference>
<comment type="caution">
    <text evidence="1">The sequence shown here is derived from an EMBL/GenBank/DDBJ whole genome shotgun (WGS) entry which is preliminary data.</text>
</comment>
<organism evidence="1 2">
    <name type="scientific">Streptomyces sannanensis</name>
    <dbReference type="NCBI Taxonomy" id="285536"/>
    <lineage>
        <taxon>Bacteria</taxon>
        <taxon>Bacillati</taxon>
        <taxon>Actinomycetota</taxon>
        <taxon>Actinomycetes</taxon>
        <taxon>Kitasatosporales</taxon>
        <taxon>Streptomycetaceae</taxon>
        <taxon>Streptomyces</taxon>
    </lineage>
</organism>
<name>A0ABP6SFQ1_9ACTN</name>